<evidence type="ECO:0000256" key="2">
    <source>
        <dbReference type="ARBA" id="ARBA00007970"/>
    </source>
</evidence>
<dbReference type="InterPro" id="IPR001917">
    <property type="entry name" value="Aminotrans_II_pyridoxalP_BS"/>
</dbReference>
<proteinExistence type="inferred from homology"/>
<dbReference type="NCBIfam" id="TIGR01141">
    <property type="entry name" value="hisC"/>
    <property type="match status" value="1"/>
</dbReference>
<evidence type="ECO:0000256" key="7">
    <source>
        <dbReference type="ARBA" id="ARBA00022898"/>
    </source>
</evidence>
<comment type="cofactor">
    <cofactor evidence="1 9">
        <name>pyridoxal 5'-phosphate</name>
        <dbReference type="ChEBI" id="CHEBI:597326"/>
    </cofactor>
</comment>
<dbReference type="InterPro" id="IPR004839">
    <property type="entry name" value="Aminotransferase_I/II_large"/>
</dbReference>
<name>A0A926E7E7_9FIRM</name>
<reference evidence="11" key="1">
    <citation type="submission" date="2020-08" db="EMBL/GenBank/DDBJ databases">
        <title>Genome public.</title>
        <authorList>
            <person name="Liu C."/>
            <person name="Sun Q."/>
        </authorList>
    </citation>
    <scope>NUCLEOTIDE SEQUENCE</scope>
    <source>
        <strain evidence="11">NSJ-24</strain>
    </source>
</reference>
<comment type="pathway">
    <text evidence="9">Amino-acid biosynthesis; L-histidine biosynthesis; L-histidine from 5-phospho-alpha-D-ribose 1-diphosphate: step 7/9.</text>
</comment>
<evidence type="ECO:0000313" key="11">
    <source>
        <dbReference type="EMBL" id="MBC8567174.1"/>
    </source>
</evidence>
<evidence type="ECO:0000259" key="10">
    <source>
        <dbReference type="Pfam" id="PF00155"/>
    </source>
</evidence>
<evidence type="ECO:0000256" key="1">
    <source>
        <dbReference type="ARBA" id="ARBA00001933"/>
    </source>
</evidence>
<dbReference type="EC" id="2.6.1.9" evidence="9"/>
<dbReference type="GO" id="GO:0004400">
    <property type="term" value="F:histidinol-phosphate transaminase activity"/>
    <property type="evidence" value="ECO:0007669"/>
    <property type="project" value="UniProtKB-UniRule"/>
</dbReference>
<dbReference type="HAMAP" id="MF_01023">
    <property type="entry name" value="HisC_aminotrans_2"/>
    <property type="match status" value="1"/>
</dbReference>
<gene>
    <name evidence="9" type="primary">hisC</name>
    <name evidence="11" type="ORF">H8692_00160</name>
</gene>
<feature type="domain" description="Aminotransferase class I/classII large" evidence="10">
    <location>
        <begin position="27"/>
        <end position="347"/>
    </location>
</feature>
<dbReference type="GO" id="GO:0030170">
    <property type="term" value="F:pyridoxal phosphate binding"/>
    <property type="evidence" value="ECO:0007669"/>
    <property type="project" value="InterPro"/>
</dbReference>
<dbReference type="InterPro" id="IPR015422">
    <property type="entry name" value="PyrdxlP-dep_Trfase_small"/>
</dbReference>
<evidence type="ECO:0000256" key="8">
    <source>
        <dbReference type="ARBA" id="ARBA00023102"/>
    </source>
</evidence>
<dbReference type="SUPFAM" id="SSF53383">
    <property type="entry name" value="PLP-dependent transferases"/>
    <property type="match status" value="1"/>
</dbReference>
<keyword evidence="7 9" id="KW-0663">Pyridoxal phosphate</keyword>
<dbReference type="Gene3D" id="3.40.640.10">
    <property type="entry name" value="Type I PLP-dependent aspartate aminotransferase-like (Major domain)"/>
    <property type="match status" value="1"/>
</dbReference>
<dbReference type="RefSeq" id="WP_187524717.1">
    <property type="nucleotide sequence ID" value="NZ_JACRTA010000001.1"/>
</dbReference>
<dbReference type="Proteomes" id="UP000610862">
    <property type="component" value="Unassembled WGS sequence"/>
</dbReference>
<dbReference type="Pfam" id="PF00155">
    <property type="entry name" value="Aminotran_1_2"/>
    <property type="match status" value="1"/>
</dbReference>
<dbReference type="InterPro" id="IPR015424">
    <property type="entry name" value="PyrdxlP-dep_Trfase"/>
</dbReference>
<comment type="subunit">
    <text evidence="3 9">Homodimer.</text>
</comment>
<accession>A0A926E7E7</accession>
<dbReference type="InterPro" id="IPR015421">
    <property type="entry name" value="PyrdxlP-dep_Trfase_major"/>
</dbReference>
<dbReference type="AlphaFoldDB" id="A0A926E7E7"/>
<dbReference type="PROSITE" id="PS00599">
    <property type="entry name" value="AA_TRANSFER_CLASS_2"/>
    <property type="match status" value="1"/>
</dbReference>
<comment type="caution">
    <text evidence="11">The sequence shown here is derived from an EMBL/GenBank/DDBJ whole genome shotgun (WGS) entry which is preliminary data.</text>
</comment>
<organism evidence="11 12">
    <name type="scientific">Lentihominibacter hominis</name>
    <dbReference type="NCBI Taxonomy" id="2763645"/>
    <lineage>
        <taxon>Bacteria</taxon>
        <taxon>Bacillati</taxon>
        <taxon>Bacillota</taxon>
        <taxon>Clostridia</taxon>
        <taxon>Peptostreptococcales</taxon>
        <taxon>Anaerovoracaceae</taxon>
        <taxon>Lentihominibacter</taxon>
    </lineage>
</organism>
<sequence>MSRFLSRKFETLKPYTPGEQPKATGRLIKLNTNENPYVPAPAVSKLINSHEINDLKLYSDPDASILTAAVADYYGIRREQVMAGNGSDEILAFIFMAFQGRSGKIYYPQISYSFYPVYCDIFKAEGVEVPLADDFSVRPQDYFGADGTIVITNPNAPTGMALSSAQIEEILIHNRENLVVIDEAYVDFGAESVVSFIERYDNLMVVQTLSKSRSLAGARVGIAMGNEKLIADMNRIKFSFNPYNLNRLSILAGAEAMKDRRYFEETRRKIMDTREEFVKDMESLGFRILPSKANFVFASSHAISGEEYFDRLRKYNIIVRHFKDKKICNYVRITIGTPEEMNVLVQATRKILG</sequence>
<evidence type="ECO:0000256" key="4">
    <source>
        <dbReference type="ARBA" id="ARBA00022576"/>
    </source>
</evidence>
<evidence type="ECO:0000256" key="5">
    <source>
        <dbReference type="ARBA" id="ARBA00022605"/>
    </source>
</evidence>
<comment type="catalytic activity">
    <reaction evidence="9">
        <text>L-histidinol phosphate + 2-oxoglutarate = 3-(imidazol-4-yl)-2-oxopropyl phosphate + L-glutamate</text>
        <dbReference type="Rhea" id="RHEA:23744"/>
        <dbReference type="ChEBI" id="CHEBI:16810"/>
        <dbReference type="ChEBI" id="CHEBI:29985"/>
        <dbReference type="ChEBI" id="CHEBI:57766"/>
        <dbReference type="ChEBI" id="CHEBI:57980"/>
        <dbReference type="EC" id="2.6.1.9"/>
    </reaction>
</comment>
<dbReference type="Gene3D" id="3.90.1150.10">
    <property type="entry name" value="Aspartate Aminotransferase, domain 1"/>
    <property type="match status" value="1"/>
</dbReference>
<dbReference type="EMBL" id="JACRTA010000001">
    <property type="protein sequence ID" value="MBC8567174.1"/>
    <property type="molecule type" value="Genomic_DNA"/>
</dbReference>
<evidence type="ECO:0000256" key="6">
    <source>
        <dbReference type="ARBA" id="ARBA00022679"/>
    </source>
</evidence>
<comment type="similarity">
    <text evidence="2 9">Belongs to the class-II pyridoxal-phosphate-dependent aminotransferase family. Histidinol-phosphate aminotransferase subfamily.</text>
</comment>
<keyword evidence="8 9" id="KW-0368">Histidine biosynthesis</keyword>
<keyword evidence="4 9" id="KW-0032">Aminotransferase</keyword>
<keyword evidence="12" id="KW-1185">Reference proteome</keyword>
<dbReference type="CDD" id="cd00609">
    <property type="entry name" value="AAT_like"/>
    <property type="match status" value="1"/>
</dbReference>
<evidence type="ECO:0000256" key="9">
    <source>
        <dbReference type="HAMAP-Rule" id="MF_01023"/>
    </source>
</evidence>
<keyword evidence="6 9" id="KW-0808">Transferase</keyword>
<dbReference type="PANTHER" id="PTHR42885:SF2">
    <property type="entry name" value="HISTIDINOL-PHOSPHATE AMINOTRANSFERASE"/>
    <property type="match status" value="1"/>
</dbReference>
<dbReference type="InterPro" id="IPR005861">
    <property type="entry name" value="HisP_aminotrans"/>
</dbReference>
<keyword evidence="5 9" id="KW-0028">Amino-acid biosynthesis</keyword>
<feature type="modified residue" description="N6-(pyridoxal phosphate)lysine" evidence="9">
    <location>
        <position position="211"/>
    </location>
</feature>
<evidence type="ECO:0000313" key="12">
    <source>
        <dbReference type="Proteomes" id="UP000610862"/>
    </source>
</evidence>
<dbReference type="PANTHER" id="PTHR42885">
    <property type="entry name" value="HISTIDINOL-PHOSPHATE AMINOTRANSFERASE-RELATED"/>
    <property type="match status" value="1"/>
</dbReference>
<protein>
    <recommendedName>
        <fullName evidence="9">Histidinol-phosphate aminotransferase</fullName>
        <ecNumber evidence="9">2.6.1.9</ecNumber>
    </recommendedName>
    <alternativeName>
        <fullName evidence="9">Imidazole acetol-phosphate transaminase</fullName>
    </alternativeName>
</protein>
<evidence type="ECO:0000256" key="3">
    <source>
        <dbReference type="ARBA" id="ARBA00011738"/>
    </source>
</evidence>
<dbReference type="GO" id="GO:0000105">
    <property type="term" value="P:L-histidine biosynthetic process"/>
    <property type="evidence" value="ECO:0007669"/>
    <property type="project" value="UniProtKB-UniRule"/>
</dbReference>